<dbReference type="eggNOG" id="COG0438">
    <property type="taxonomic scope" value="Bacteria"/>
</dbReference>
<dbReference type="GO" id="GO:0009103">
    <property type="term" value="P:lipopolysaccharide biosynthetic process"/>
    <property type="evidence" value="ECO:0007669"/>
    <property type="project" value="TreeGrafter"/>
</dbReference>
<feature type="domain" description="Glycosyl transferase family 1" evidence="2">
    <location>
        <begin position="201"/>
        <end position="355"/>
    </location>
</feature>
<dbReference type="STRING" id="522772.Dacet_2694"/>
<dbReference type="KEGG" id="dap:Dacet_2694"/>
<dbReference type="FunFam" id="3.40.50.2000:FF:000119">
    <property type="entry name" value="Glycosyl transferase group 1"/>
    <property type="match status" value="1"/>
</dbReference>
<keyword evidence="5" id="KW-1185">Reference proteome</keyword>
<dbReference type="PANTHER" id="PTHR46401:SF2">
    <property type="entry name" value="GLYCOSYLTRANSFERASE WBBK-RELATED"/>
    <property type="match status" value="1"/>
</dbReference>
<sequence>MARLLINSKSLLTPLTGIGRYTYEIVTRLPREAGFDYSYYYYGKVTDKIITSSGSGENKSLLPMIRNILVKNQFTKGLIRGMLDIRSRLFSDTYDLYWEPAIIPVKGIKAKKTVVTVHDMSLHLHPEWHLKESVSYFNKNFWDNIKNADYIITDTETVKAEVAEITGFDPERIKAIHLGINDGVFKEYPQDAQDAYRSESGLDYKFILYVGSIEPRKNLSRMIQAYSSLSDSVKAEYKLLLVGYKGWGNDEIHQLIEKDKENIKYLGYVTDEELALVYNLAELFVYPTLYEGFGLPPLEAMACGAPVLTSTTPCVQEVCADAAEYANPFSIDDTREKILTLLQVDNARNALAQKGLAHSAGFRWDKTAGAHYDIFKSL</sequence>
<dbReference type="Gene3D" id="3.40.50.2000">
    <property type="entry name" value="Glycogen Phosphorylase B"/>
    <property type="match status" value="2"/>
</dbReference>
<dbReference type="AlphaFoldDB" id="D4H593"/>
<proteinExistence type="predicted"/>
<evidence type="ECO:0000259" key="3">
    <source>
        <dbReference type="Pfam" id="PF13439"/>
    </source>
</evidence>
<gene>
    <name evidence="4" type="ordered locus">Dacet_2694</name>
</gene>
<dbReference type="SUPFAM" id="SSF53756">
    <property type="entry name" value="UDP-Glycosyltransferase/glycogen phosphorylase"/>
    <property type="match status" value="1"/>
</dbReference>
<dbReference type="PANTHER" id="PTHR46401">
    <property type="entry name" value="GLYCOSYLTRANSFERASE WBBK-RELATED"/>
    <property type="match status" value="1"/>
</dbReference>
<dbReference type="Pfam" id="PF13439">
    <property type="entry name" value="Glyco_transf_4"/>
    <property type="match status" value="1"/>
</dbReference>
<reference evidence="4 5" key="1">
    <citation type="journal article" date="2010" name="Stand. Genomic Sci.">
        <title>Complete genome sequence of Denitrovibrio acetiphilus type strain (N2460).</title>
        <authorList>
            <person name="Kiss H."/>
            <person name="Lang E."/>
            <person name="Lapidus A."/>
            <person name="Copeland A."/>
            <person name="Nolan M."/>
            <person name="Glavina Del Rio T."/>
            <person name="Chen F."/>
            <person name="Lucas S."/>
            <person name="Tice H."/>
            <person name="Cheng J.F."/>
            <person name="Han C."/>
            <person name="Goodwin L."/>
            <person name="Pitluck S."/>
            <person name="Liolios K."/>
            <person name="Pati A."/>
            <person name="Ivanova N."/>
            <person name="Mavromatis K."/>
            <person name="Chen A."/>
            <person name="Palaniappan K."/>
            <person name="Land M."/>
            <person name="Hauser L."/>
            <person name="Chang Y.J."/>
            <person name="Jeffries C.D."/>
            <person name="Detter J.C."/>
            <person name="Brettin T."/>
            <person name="Spring S."/>
            <person name="Rohde M."/>
            <person name="Goker M."/>
            <person name="Woyke T."/>
            <person name="Bristow J."/>
            <person name="Eisen J.A."/>
            <person name="Markowitz V."/>
            <person name="Hugenholtz P."/>
            <person name="Kyrpides N.C."/>
            <person name="Klenk H.P."/>
        </authorList>
    </citation>
    <scope>NUCLEOTIDE SEQUENCE [LARGE SCALE GENOMIC DNA]</scope>
    <source>
        <strain evidence="5">DSM 12809 / NBRC 114555 / N2460</strain>
    </source>
</reference>
<dbReference type="PaxDb" id="522772-Dacet_2694"/>
<dbReference type="CDD" id="cd03809">
    <property type="entry name" value="GT4_MtfB-like"/>
    <property type="match status" value="1"/>
</dbReference>
<organism evidence="4 5">
    <name type="scientific">Denitrovibrio acetiphilus (strain DSM 12809 / NBRC 114555 / N2460)</name>
    <dbReference type="NCBI Taxonomy" id="522772"/>
    <lineage>
        <taxon>Bacteria</taxon>
        <taxon>Pseudomonadati</taxon>
        <taxon>Deferribacterota</taxon>
        <taxon>Deferribacteres</taxon>
        <taxon>Deferribacterales</taxon>
        <taxon>Geovibrionaceae</taxon>
        <taxon>Denitrovibrio</taxon>
    </lineage>
</organism>
<dbReference type="OrthoDB" id="9797829at2"/>
<name>D4H593_DENA2</name>
<dbReference type="Pfam" id="PF00534">
    <property type="entry name" value="Glycos_transf_1"/>
    <property type="match status" value="1"/>
</dbReference>
<evidence type="ECO:0000313" key="5">
    <source>
        <dbReference type="Proteomes" id="UP000002012"/>
    </source>
</evidence>
<dbReference type="EMBL" id="CP001968">
    <property type="protein sequence ID" value="ADD69449.1"/>
    <property type="molecule type" value="Genomic_DNA"/>
</dbReference>
<dbReference type="InParanoid" id="D4H593"/>
<dbReference type="InterPro" id="IPR001296">
    <property type="entry name" value="Glyco_trans_1"/>
</dbReference>
<dbReference type="CAZy" id="GT4">
    <property type="family name" value="Glycosyltransferase Family 4"/>
</dbReference>
<feature type="domain" description="Glycosyltransferase subfamily 4-like N-terminal" evidence="3">
    <location>
        <begin position="17"/>
        <end position="181"/>
    </location>
</feature>
<protein>
    <submittedName>
        <fullName evidence="4">Glycosyl transferase group 1</fullName>
    </submittedName>
</protein>
<evidence type="ECO:0000256" key="1">
    <source>
        <dbReference type="ARBA" id="ARBA00022679"/>
    </source>
</evidence>
<dbReference type="InterPro" id="IPR028098">
    <property type="entry name" value="Glyco_trans_4-like_N"/>
</dbReference>
<accession>D4H593</accession>
<dbReference type="Proteomes" id="UP000002012">
    <property type="component" value="Chromosome"/>
</dbReference>
<dbReference type="GO" id="GO:0016757">
    <property type="term" value="F:glycosyltransferase activity"/>
    <property type="evidence" value="ECO:0007669"/>
    <property type="project" value="InterPro"/>
</dbReference>
<evidence type="ECO:0000259" key="2">
    <source>
        <dbReference type="Pfam" id="PF00534"/>
    </source>
</evidence>
<dbReference type="RefSeq" id="WP_013011943.1">
    <property type="nucleotide sequence ID" value="NC_013943.1"/>
</dbReference>
<evidence type="ECO:0000313" key="4">
    <source>
        <dbReference type="EMBL" id="ADD69449.1"/>
    </source>
</evidence>
<dbReference type="HOGENOM" id="CLU_009583_27_5_0"/>
<keyword evidence="1 4" id="KW-0808">Transferase</keyword>